<dbReference type="SUPFAM" id="SSF46785">
    <property type="entry name" value="Winged helix' DNA-binding domain"/>
    <property type="match status" value="1"/>
</dbReference>
<dbReference type="AlphaFoldDB" id="A0A060LXL6"/>
<evidence type="ECO:0000256" key="2">
    <source>
        <dbReference type="ARBA" id="ARBA00023125"/>
    </source>
</evidence>
<dbReference type="PRINTS" id="PR00598">
    <property type="entry name" value="HTHMARR"/>
</dbReference>
<keyword evidence="6" id="KW-1185">Reference proteome</keyword>
<dbReference type="PANTHER" id="PTHR42756">
    <property type="entry name" value="TRANSCRIPTIONAL REGULATOR, MARR"/>
    <property type="match status" value="1"/>
</dbReference>
<proteinExistence type="predicted"/>
<dbReference type="GO" id="GO:0003700">
    <property type="term" value="F:DNA-binding transcription factor activity"/>
    <property type="evidence" value="ECO:0007669"/>
    <property type="project" value="InterPro"/>
</dbReference>
<dbReference type="eggNOG" id="COG1846">
    <property type="taxonomic scope" value="Bacteria"/>
</dbReference>
<dbReference type="InterPro" id="IPR000835">
    <property type="entry name" value="HTH_MarR-typ"/>
</dbReference>
<keyword evidence="1" id="KW-0805">Transcription regulation</keyword>
<dbReference type="CDD" id="cd00090">
    <property type="entry name" value="HTH_ARSR"/>
    <property type="match status" value="1"/>
</dbReference>
<dbReference type="SMART" id="SM00347">
    <property type="entry name" value="HTH_MARR"/>
    <property type="match status" value="1"/>
</dbReference>
<keyword evidence="2" id="KW-0238">DNA-binding</keyword>
<keyword evidence="3" id="KW-0804">Transcription</keyword>
<reference evidence="5 6" key="1">
    <citation type="journal article" date="2014" name="Gene">
        <title>A comparative genomic analysis of the alkalitolerant soil bacterium Bacillus lehensis G1.</title>
        <authorList>
            <person name="Noor Y.M."/>
            <person name="Samsulrizal N.H."/>
            <person name="Jema'on N.A."/>
            <person name="Low K.O."/>
            <person name="Ramli A.N."/>
            <person name="Alias N.I."/>
            <person name="Damis S.I."/>
            <person name="Fuzi S.F."/>
            <person name="Isa M.N."/>
            <person name="Murad A.M."/>
            <person name="Raih M.F."/>
            <person name="Bakar F.D."/>
            <person name="Najimudin N."/>
            <person name="Mahadi N.M."/>
            <person name="Illias R.M."/>
        </authorList>
    </citation>
    <scope>NUCLEOTIDE SEQUENCE [LARGE SCALE GENOMIC DNA]</scope>
    <source>
        <strain evidence="5 6">G1</strain>
    </source>
</reference>
<protein>
    <submittedName>
        <fullName evidence="5">HTH-type transcriptional regulator</fullName>
    </submittedName>
</protein>
<gene>
    <name evidence="5" type="ORF">BleG1_3459</name>
</gene>
<dbReference type="InterPro" id="IPR011991">
    <property type="entry name" value="ArsR-like_HTH"/>
</dbReference>
<organism evidence="5 6">
    <name type="scientific">Shouchella lehensis G1</name>
    <dbReference type="NCBI Taxonomy" id="1246626"/>
    <lineage>
        <taxon>Bacteria</taxon>
        <taxon>Bacillati</taxon>
        <taxon>Bacillota</taxon>
        <taxon>Bacilli</taxon>
        <taxon>Bacillales</taxon>
        <taxon>Bacillaceae</taxon>
        <taxon>Shouchella</taxon>
    </lineage>
</organism>
<feature type="domain" description="HTH marR-type" evidence="4">
    <location>
        <begin position="1"/>
        <end position="142"/>
    </location>
</feature>
<dbReference type="PROSITE" id="PS50995">
    <property type="entry name" value="HTH_MARR_2"/>
    <property type="match status" value="1"/>
</dbReference>
<dbReference type="PATRIC" id="fig|1246626.3.peg.3448"/>
<evidence type="ECO:0000256" key="3">
    <source>
        <dbReference type="ARBA" id="ARBA00023163"/>
    </source>
</evidence>
<evidence type="ECO:0000313" key="5">
    <source>
        <dbReference type="EMBL" id="AIC96006.1"/>
    </source>
</evidence>
<accession>A0A060LXL6</accession>
<evidence type="ECO:0000256" key="1">
    <source>
        <dbReference type="ARBA" id="ARBA00023015"/>
    </source>
</evidence>
<dbReference type="GO" id="GO:0003677">
    <property type="term" value="F:DNA binding"/>
    <property type="evidence" value="ECO:0007669"/>
    <property type="project" value="UniProtKB-KW"/>
</dbReference>
<dbReference type="Gene3D" id="1.10.10.10">
    <property type="entry name" value="Winged helix-like DNA-binding domain superfamily/Winged helix DNA-binding domain"/>
    <property type="match status" value="1"/>
</dbReference>
<sequence length="146" mass="17130">MKQKNKSREDVLALLVWFRLSRTYHHSLKQSNTFLKEWGLTVAQFDVLVHIGANKRLSQLDLAHSLLVTKGNITKLLAKMEEHGWIKREKEKRSKYLSLTEKGKQLYDDIVPQQEQQQAAYFNHLTSDELKQLHELLKKVQEPHAT</sequence>
<dbReference type="InterPro" id="IPR036388">
    <property type="entry name" value="WH-like_DNA-bd_sf"/>
</dbReference>
<name>A0A060LXL6_9BACI</name>
<evidence type="ECO:0000259" key="4">
    <source>
        <dbReference type="PROSITE" id="PS50995"/>
    </source>
</evidence>
<dbReference type="KEGG" id="ble:BleG1_3459"/>
<evidence type="ECO:0000313" key="6">
    <source>
        <dbReference type="Proteomes" id="UP000027142"/>
    </source>
</evidence>
<dbReference type="Pfam" id="PF12802">
    <property type="entry name" value="MarR_2"/>
    <property type="match status" value="1"/>
</dbReference>
<dbReference type="PANTHER" id="PTHR42756:SF1">
    <property type="entry name" value="TRANSCRIPTIONAL REPRESSOR OF EMRAB OPERON"/>
    <property type="match status" value="1"/>
</dbReference>
<dbReference type="InterPro" id="IPR036390">
    <property type="entry name" value="WH_DNA-bd_sf"/>
</dbReference>
<dbReference type="HOGENOM" id="CLU_083287_27_2_9"/>
<dbReference type="RefSeq" id="WP_038483570.1">
    <property type="nucleotide sequence ID" value="NZ_CP003923.1"/>
</dbReference>
<dbReference type="Proteomes" id="UP000027142">
    <property type="component" value="Chromosome"/>
</dbReference>
<dbReference type="OrthoDB" id="158803at2"/>
<dbReference type="EMBL" id="CP003923">
    <property type="protein sequence ID" value="AIC96006.1"/>
    <property type="molecule type" value="Genomic_DNA"/>
</dbReference>
<dbReference type="STRING" id="1246626.BleG1_3459"/>